<protein>
    <recommendedName>
        <fullName evidence="5">RxLR effector protein</fullName>
    </recommendedName>
</protein>
<keyword evidence="8" id="KW-1185">Reference proteome</keyword>
<evidence type="ECO:0000313" key="8">
    <source>
        <dbReference type="Proteomes" id="UP001259832"/>
    </source>
</evidence>
<gene>
    <name evidence="6" type="ORF">P3T76_007923</name>
    <name evidence="7" type="ORF">P3T76_007924</name>
</gene>
<evidence type="ECO:0000313" key="7">
    <source>
        <dbReference type="EMBL" id="KAK1940473.1"/>
    </source>
</evidence>
<evidence type="ECO:0000256" key="1">
    <source>
        <dbReference type="ARBA" id="ARBA00004613"/>
    </source>
</evidence>
<reference evidence="6" key="1">
    <citation type="submission" date="2023-08" db="EMBL/GenBank/DDBJ databases">
        <title>Reference Genome Resource for the Citrus Pathogen Phytophthora citrophthora.</title>
        <authorList>
            <person name="Moller H."/>
            <person name="Coetzee B."/>
            <person name="Rose L.J."/>
            <person name="Van Niekerk J.M."/>
        </authorList>
    </citation>
    <scope>NUCLEOTIDE SEQUENCE</scope>
    <source>
        <strain evidence="6">STE-U-9442</strain>
    </source>
</reference>
<organism evidence="6 8">
    <name type="scientific">Phytophthora citrophthora</name>
    <dbReference type="NCBI Taxonomy" id="4793"/>
    <lineage>
        <taxon>Eukaryota</taxon>
        <taxon>Sar</taxon>
        <taxon>Stramenopiles</taxon>
        <taxon>Oomycota</taxon>
        <taxon>Peronosporomycetes</taxon>
        <taxon>Peronosporales</taxon>
        <taxon>Peronosporaceae</taxon>
        <taxon>Phytophthora</taxon>
    </lineage>
</organism>
<dbReference type="EMBL" id="JASMQC010000014">
    <property type="protein sequence ID" value="KAK1940472.1"/>
    <property type="molecule type" value="Genomic_DNA"/>
</dbReference>
<sequence length="111" mass="12603">MRLSFIFFLAATVSSLVAISHALPQEQSTVPKVSVTNPDQSQTSEKRFLRSAGLGRQMINNAAFKEAKFKELHGNKVSSFTFFVDMLKGKEKYRGLYNDYAAFRNKKKTYP</sequence>
<feature type="signal peptide" evidence="5">
    <location>
        <begin position="1"/>
        <end position="22"/>
    </location>
</feature>
<evidence type="ECO:0000256" key="5">
    <source>
        <dbReference type="RuleBase" id="RU367124"/>
    </source>
</evidence>
<comment type="subcellular location">
    <subcellularLocation>
        <location evidence="1 5">Secreted</location>
    </subcellularLocation>
</comment>
<proteinExistence type="inferred from homology"/>
<evidence type="ECO:0000256" key="4">
    <source>
        <dbReference type="ARBA" id="ARBA00022729"/>
    </source>
</evidence>
<dbReference type="Proteomes" id="UP001259832">
    <property type="component" value="Unassembled WGS sequence"/>
</dbReference>
<name>A0AAD9GL36_9STRA</name>
<dbReference type="Pfam" id="PF16810">
    <property type="entry name" value="RXLR"/>
    <property type="match status" value="1"/>
</dbReference>
<accession>A0AAD9GL36</accession>
<comment type="domain">
    <text evidence="5">The RxLR-dEER motif acts to carry the protein into the host cell cytoplasm through binding to cell surface phosphatidylinositol-3-phosphate.</text>
</comment>
<evidence type="ECO:0000256" key="2">
    <source>
        <dbReference type="ARBA" id="ARBA00010400"/>
    </source>
</evidence>
<evidence type="ECO:0000313" key="6">
    <source>
        <dbReference type="EMBL" id="KAK1940472.1"/>
    </source>
</evidence>
<keyword evidence="4 5" id="KW-0732">Signal</keyword>
<feature type="chain" id="PRO_5044948353" description="RxLR effector protein" evidence="5">
    <location>
        <begin position="23"/>
        <end position="111"/>
    </location>
</feature>
<comment type="caution">
    <text evidence="6">The sequence shown here is derived from an EMBL/GenBank/DDBJ whole genome shotgun (WGS) entry which is preliminary data.</text>
</comment>
<dbReference type="AlphaFoldDB" id="A0AAD9GL36"/>
<dbReference type="EMBL" id="JASMQC010000014">
    <property type="protein sequence ID" value="KAK1940473.1"/>
    <property type="molecule type" value="Genomic_DNA"/>
</dbReference>
<comment type="function">
    <text evidence="5">Effector that suppresses plant defense responses during pathogen infection.</text>
</comment>
<dbReference type="InterPro" id="IPR031825">
    <property type="entry name" value="RXLR"/>
</dbReference>
<comment type="similarity">
    <text evidence="2 5">Belongs to the RxLR effector family.</text>
</comment>
<keyword evidence="3 5" id="KW-0964">Secreted</keyword>
<evidence type="ECO:0000256" key="3">
    <source>
        <dbReference type="ARBA" id="ARBA00022525"/>
    </source>
</evidence>